<evidence type="ECO:0000256" key="3">
    <source>
        <dbReference type="RuleBase" id="RU004075"/>
    </source>
</evidence>
<proteinExistence type="inferred from homology"/>
<comment type="similarity">
    <text evidence="3">Belongs to the class-V pyridoxal-phosphate-dependent aminotransferase family.</text>
</comment>
<evidence type="ECO:0000259" key="5">
    <source>
        <dbReference type="Pfam" id="PF00266"/>
    </source>
</evidence>
<gene>
    <name evidence="6" type="ORF">A2401_00255</name>
</gene>
<dbReference type="STRING" id="1802229.A2401_00255"/>
<dbReference type="InterPro" id="IPR020578">
    <property type="entry name" value="Aminotrans_V_PyrdxlP_BS"/>
</dbReference>
<dbReference type="InterPro" id="IPR000192">
    <property type="entry name" value="Aminotrans_V_dom"/>
</dbReference>
<reference evidence="6 7" key="1">
    <citation type="journal article" date="2016" name="Nat. Commun.">
        <title>Thousands of microbial genomes shed light on interconnected biogeochemical processes in an aquifer system.</title>
        <authorList>
            <person name="Anantharaman K."/>
            <person name="Brown C.T."/>
            <person name="Hug L.A."/>
            <person name="Sharon I."/>
            <person name="Castelle C.J."/>
            <person name="Probst A.J."/>
            <person name="Thomas B.C."/>
            <person name="Singh A."/>
            <person name="Wilkins M.J."/>
            <person name="Karaoz U."/>
            <person name="Brodie E.L."/>
            <person name="Williams K.H."/>
            <person name="Hubbard S.S."/>
            <person name="Banfield J.F."/>
        </authorList>
    </citation>
    <scope>NUCLEOTIDE SEQUENCE [LARGE SCALE GENOMIC DNA]</scope>
</reference>
<dbReference type="Proteomes" id="UP000177751">
    <property type="component" value="Unassembled WGS sequence"/>
</dbReference>
<organism evidence="6 7">
    <name type="scientific">Candidatus Staskawiczbacteria bacterium RIFOXYC1_FULL_38_18</name>
    <dbReference type="NCBI Taxonomy" id="1802229"/>
    <lineage>
        <taxon>Bacteria</taxon>
        <taxon>Candidatus Staskawicziibacteriota</taxon>
    </lineage>
</organism>
<evidence type="ECO:0000313" key="6">
    <source>
        <dbReference type="EMBL" id="OGZ83754.1"/>
    </source>
</evidence>
<evidence type="ECO:0000256" key="1">
    <source>
        <dbReference type="ARBA" id="ARBA00001933"/>
    </source>
</evidence>
<dbReference type="Pfam" id="PF00266">
    <property type="entry name" value="Aminotran_5"/>
    <property type="match status" value="1"/>
</dbReference>
<sequence length="358" mass="40624">MVDFLAEYLAIGPPEVLEKFDAYYKKLSLEVSKILHCSPEEIVYTKNTTEGMVIASETLPLGPGDEVLLMENEYPANILCWLKKRKEGINVKFISGSDNKNAFEALLLSVTEKTRAVCVSWGQYYDGYLPDLKLLSEVCRKNSAFLVVDGVHGIGTRQIDLREIYVDILTCGGQKHIGSLGGIGFMYINKNTIDKLRDFKLGIRSVKYFNNTGYVIKDTAERFQDGTQNLAGIVSLHAAVKEINRLGIKKIEDKNIYLLSAYKKILYRNKIPYINYESQTSIVALKVKDPAGLAKYLRKKGVYIKAVKSIARISFSHRSSVKEFIIAVKYICEWLDKPVKIHTKLRQTYYYNALISKK</sequence>
<comment type="caution">
    <text evidence="6">The sequence shown here is derived from an EMBL/GenBank/DDBJ whole genome shotgun (WGS) entry which is preliminary data.</text>
</comment>
<accession>A0A1G2J9J7</accession>
<dbReference type="InterPro" id="IPR015424">
    <property type="entry name" value="PyrdxlP-dep_Trfase"/>
</dbReference>
<dbReference type="InterPro" id="IPR015421">
    <property type="entry name" value="PyrdxlP-dep_Trfase_major"/>
</dbReference>
<dbReference type="InterPro" id="IPR015422">
    <property type="entry name" value="PyrdxlP-dep_Trfase_small"/>
</dbReference>
<dbReference type="PANTHER" id="PTHR43586">
    <property type="entry name" value="CYSTEINE DESULFURASE"/>
    <property type="match status" value="1"/>
</dbReference>
<evidence type="ECO:0000256" key="2">
    <source>
        <dbReference type="ARBA" id="ARBA00022898"/>
    </source>
</evidence>
<dbReference type="AlphaFoldDB" id="A0A1G2J9J7"/>
<keyword evidence="2" id="KW-0663">Pyridoxal phosphate</keyword>
<evidence type="ECO:0000313" key="7">
    <source>
        <dbReference type="Proteomes" id="UP000177751"/>
    </source>
</evidence>
<name>A0A1G2J9J7_9BACT</name>
<dbReference type="EMBL" id="MHPP01000029">
    <property type="protein sequence ID" value="OGZ83754.1"/>
    <property type="molecule type" value="Genomic_DNA"/>
</dbReference>
<comment type="cofactor">
    <cofactor evidence="1 4">
        <name>pyridoxal 5'-phosphate</name>
        <dbReference type="ChEBI" id="CHEBI:597326"/>
    </cofactor>
</comment>
<dbReference type="PANTHER" id="PTHR43586:SF15">
    <property type="entry name" value="BLR3095 PROTEIN"/>
    <property type="match status" value="1"/>
</dbReference>
<evidence type="ECO:0000256" key="4">
    <source>
        <dbReference type="RuleBase" id="RU004504"/>
    </source>
</evidence>
<dbReference type="Gene3D" id="3.40.640.10">
    <property type="entry name" value="Type I PLP-dependent aspartate aminotransferase-like (Major domain)"/>
    <property type="match status" value="1"/>
</dbReference>
<feature type="domain" description="Aminotransferase class V" evidence="5">
    <location>
        <begin position="20"/>
        <end position="317"/>
    </location>
</feature>
<dbReference type="SUPFAM" id="SSF53383">
    <property type="entry name" value="PLP-dependent transferases"/>
    <property type="match status" value="1"/>
</dbReference>
<dbReference type="PROSITE" id="PS00595">
    <property type="entry name" value="AA_TRANSFER_CLASS_5"/>
    <property type="match status" value="1"/>
</dbReference>
<dbReference type="Gene3D" id="3.90.1150.10">
    <property type="entry name" value="Aspartate Aminotransferase, domain 1"/>
    <property type="match status" value="1"/>
</dbReference>
<protein>
    <recommendedName>
        <fullName evidence="5">Aminotransferase class V domain-containing protein</fullName>
    </recommendedName>
</protein>